<accession>A0AAD3WTY5</accession>
<sequence length="89" mass="10353">MDILLNAKMLSKPCTSHALCLDIKLDSISKELDKLYQGKNLSESDFNSYMALQNEIESYKYLSEKERNVAFLGFYDRVKIIFDILINNH</sequence>
<reference evidence="1 2" key="1">
    <citation type="submission" date="2019-09" db="EMBL/GenBank/DDBJ databases">
        <title>Photobacterium damselae subsp. damselae CDC-2227-81, a human clinical isolate.</title>
        <authorList>
            <person name="Osorio C.R."/>
        </authorList>
    </citation>
    <scope>NUCLEOTIDE SEQUENCE [LARGE SCALE GENOMIC DNA]</scope>
    <source>
        <strain evidence="1 2">CDC-2227-81</strain>
    </source>
</reference>
<dbReference type="EMBL" id="VZUQ01000073">
    <property type="protein sequence ID" value="KAB1178905.1"/>
    <property type="molecule type" value="Genomic_DNA"/>
</dbReference>
<organism evidence="1 2">
    <name type="scientific">Photobacterium damselae subsp. damselae</name>
    <name type="common">Listonella damsela</name>
    <dbReference type="NCBI Taxonomy" id="85581"/>
    <lineage>
        <taxon>Bacteria</taxon>
        <taxon>Pseudomonadati</taxon>
        <taxon>Pseudomonadota</taxon>
        <taxon>Gammaproteobacteria</taxon>
        <taxon>Vibrionales</taxon>
        <taxon>Vibrionaceae</taxon>
        <taxon>Photobacterium</taxon>
    </lineage>
</organism>
<evidence type="ECO:0000313" key="2">
    <source>
        <dbReference type="Proteomes" id="UP000480943"/>
    </source>
</evidence>
<evidence type="ECO:0000313" key="1">
    <source>
        <dbReference type="EMBL" id="KAB1178905.1"/>
    </source>
</evidence>
<name>A0AAD3WTY5_PHODD</name>
<protein>
    <submittedName>
        <fullName evidence="1">Uncharacterized protein</fullName>
    </submittedName>
</protein>
<gene>
    <name evidence="1" type="ORF">F6450_14510</name>
</gene>
<comment type="caution">
    <text evidence="1">The sequence shown here is derived from an EMBL/GenBank/DDBJ whole genome shotgun (WGS) entry which is preliminary data.</text>
</comment>
<proteinExistence type="predicted"/>
<dbReference type="Proteomes" id="UP000480943">
    <property type="component" value="Unassembled WGS sequence"/>
</dbReference>
<dbReference type="RefSeq" id="WP_151183004.1">
    <property type="nucleotide sequence ID" value="NZ_VZUQ01000073.1"/>
</dbReference>
<dbReference type="AlphaFoldDB" id="A0AAD3WTY5"/>